<dbReference type="Proteomes" id="UP000886805">
    <property type="component" value="Unassembled WGS sequence"/>
</dbReference>
<dbReference type="InterPro" id="IPR013783">
    <property type="entry name" value="Ig-like_fold"/>
</dbReference>
<accession>A0A9D1X5I3</accession>
<evidence type="ECO:0000313" key="1">
    <source>
        <dbReference type="EMBL" id="HIX73005.1"/>
    </source>
</evidence>
<dbReference type="EMBL" id="DXEQ01000246">
    <property type="protein sequence ID" value="HIX73005.1"/>
    <property type="molecule type" value="Genomic_DNA"/>
</dbReference>
<organism evidence="1 2">
    <name type="scientific">Candidatus Anaerobutyricum stercoripullorum</name>
    <dbReference type="NCBI Taxonomy" id="2838456"/>
    <lineage>
        <taxon>Bacteria</taxon>
        <taxon>Bacillati</taxon>
        <taxon>Bacillota</taxon>
        <taxon>Clostridia</taxon>
        <taxon>Lachnospirales</taxon>
        <taxon>Lachnospiraceae</taxon>
        <taxon>Anaerobutyricum</taxon>
    </lineage>
</organism>
<evidence type="ECO:0008006" key="3">
    <source>
        <dbReference type="Google" id="ProtNLM"/>
    </source>
</evidence>
<proteinExistence type="predicted"/>
<name>A0A9D1X5I3_9FIRM</name>
<reference evidence="1" key="2">
    <citation type="submission" date="2021-04" db="EMBL/GenBank/DDBJ databases">
        <authorList>
            <person name="Gilroy R."/>
        </authorList>
    </citation>
    <scope>NUCLEOTIDE SEQUENCE</scope>
    <source>
        <strain evidence="1">ChiSxjej3B15-1167</strain>
    </source>
</reference>
<feature type="non-terminal residue" evidence="1">
    <location>
        <position position="1"/>
    </location>
</feature>
<comment type="caution">
    <text evidence="1">The sequence shown here is derived from an EMBL/GenBank/DDBJ whole genome shotgun (WGS) entry which is preliminary data.</text>
</comment>
<protein>
    <recommendedName>
        <fullName evidence="3">Fibronectin type-III domain-containing protein</fullName>
    </recommendedName>
</protein>
<evidence type="ECO:0000313" key="2">
    <source>
        <dbReference type="Proteomes" id="UP000886805"/>
    </source>
</evidence>
<dbReference type="AlphaFoldDB" id="A0A9D1X5I3"/>
<gene>
    <name evidence="1" type="ORF">H9849_08285</name>
</gene>
<sequence>PKVLEIVDEETMAGSRVYTLGEKCQAVSARVRAKKSGTVKVTCRIGDKKSTFKVKVKVKDKEKKPAKTKITGLKRKGKKALKVVWKKKKNISGYQISYAYNKKFRGAKKVVVKKAAVTSKTIKKLKRKKLCFVRIRTYKNVKSGNKTTKMYSKWSPVKKIRMK</sequence>
<dbReference type="Gene3D" id="2.60.40.10">
    <property type="entry name" value="Immunoglobulins"/>
    <property type="match status" value="1"/>
</dbReference>
<reference evidence="1" key="1">
    <citation type="journal article" date="2021" name="PeerJ">
        <title>Extensive microbial diversity within the chicken gut microbiome revealed by metagenomics and culture.</title>
        <authorList>
            <person name="Gilroy R."/>
            <person name="Ravi A."/>
            <person name="Getino M."/>
            <person name="Pursley I."/>
            <person name="Horton D.L."/>
            <person name="Alikhan N.F."/>
            <person name="Baker D."/>
            <person name="Gharbi K."/>
            <person name="Hall N."/>
            <person name="Watson M."/>
            <person name="Adriaenssens E.M."/>
            <person name="Foster-Nyarko E."/>
            <person name="Jarju S."/>
            <person name="Secka A."/>
            <person name="Antonio M."/>
            <person name="Oren A."/>
            <person name="Chaudhuri R.R."/>
            <person name="La Ragione R."/>
            <person name="Hildebrand F."/>
            <person name="Pallen M.J."/>
        </authorList>
    </citation>
    <scope>NUCLEOTIDE SEQUENCE</scope>
    <source>
        <strain evidence="1">ChiSxjej3B15-1167</strain>
    </source>
</reference>